<feature type="compositionally biased region" description="Basic and acidic residues" evidence="1">
    <location>
        <begin position="1"/>
        <end position="14"/>
    </location>
</feature>
<dbReference type="PANTHER" id="PTHR40040">
    <property type="entry name" value="SMALL HYDROPHOBIC PROTEIN-RELATED"/>
    <property type="match status" value="1"/>
</dbReference>
<dbReference type="InterPro" id="IPR055338">
    <property type="entry name" value="YqfX-like"/>
</dbReference>
<accession>A0A839TPR3</accession>
<evidence type="ECO:0000256" key="1">
    <source>
        <dbReference type="SAM" id="MobiDB-lite"/>
    </source>
</evidence>
<feature type="compositionally biased region" description="Basic and acidic residues" evidence="1">
    <location>
        <begin position="62"/>
        <end position="76"/>
    </location>
</feature>
<feature type="transmembrane region" description="Helical" evidence="2">
    <location>
        <begin position="151"/>
        <end position="182"/>
    </location>
</feature>
<proteinExistence type="predicted"/>
<feature type="compositionally biased region" description="Basic and acidic residues" evidence="1">
    <location>
        <begin position="29"/>
        <end position="39"/>
    </location>
</feature>
<keyword evidence="2" id="KW-0472">Membrane</keyword>
<sequence>MDEFNKREQEHKTDSPFAGKGITPVSTNHDSRTNHREEYAAEAGTSSVTRDNEYRQAIVTRMRTDYPRRDAHKEEYASEVTSPEVTSRAAGYSIRDDRKADAAGKRADLYKNDREEYAAEVAPAPTVRRDEVRTSDDTENRDTVQNFGRTAGYVGVGFGVLSLFMWSIILGPLAAVIGFYAYSQGSKVWGGWAMGLGILATISYFVLVPFAR</sequence>
<comment type="caution">
    <text evidence="3">The sequence shown here is derived from an EMBL/GenBank/DDBJ whole genome shotgun (WGS) entry which is preliminary data.</text>
</comment>
<dbReference type="Proteomes" id="UP000517523">
    <property type="component" value="Unassembled WGS sequence"/>
</dbReference>
<reference evidence="3 4" key="1">
    <citation type="submission" date="2020-08" db="EMBL/GenBank/DDBJ databases">
        <title>Genomic Encyclopedia of Type Strains, Phase III (KMG-III): the genomes of soil and plant-associated and newly described type strains.</title>
        <authorList>
            <person name="Whitman W."/>
        </authorList>
    </citation>
    <scope>NUCLEOTIDE SEQUENCE [LARGE SCALE GENOMIC DNA]</scope>
    <source>
        <strain evidence="3 4">CECT 5831</strain>
    </source>
</reference>
<feature type="transmembrane region" description="Helical" evidence="2">
    <location>
        <begin position="188"/>
        <end position="211"/>
    </location>
</feature>
<name>A0A839TPR3_9BACL</name>
<dbReference type="AlphaFoldDB" id="A0A839TPR3"/>
<evidence type="ECO:0008006" key="5">
    <source>
        <dbReference type="Google" id="ProtNLM"/>
    </source>
</evidence>
<evidence type="ECO:0000313" key="4">
    <source>
        <dbReference type="Proteomes" id="UP000517523"/>
    </source>
</evidence>
<evidence type="ECO:0000256" key="2">
    <source>
        <dbReference type="SAM" id="Phobius"/>
    </source>
</evidence>
<gene>
    <name evidence="3" type="ORF">FHS19_001983</name>
</gene>
<organism evidence="3 4">
    <name type="scientific">Paenibacillus rhizosphaerae</name>
    <dbReference type="NCBI Taxonomy" id="297318"/>
    <lineage>
        <taxon>Bacteria</taxon>
        <taxon>Bacillati</taxon>
        <taxon>Bacillota</taxon>
        <taxon>Bacilli</taxon>
        <taxon>Bacillales</taxon>
        <taxon>Paenibacillaceae</taxon>
        <taxon>Paenibacillus</taxon>
    </lineage>
</organism>
<dbReference type="EMBL" id="JACHXJ010000002">
    <property type="protein sequence ID" value="MBB3127329.1"/>
    <property type="molecule type" value="Genomic_DNA"/>
</dbReference>
<protein>
    <recommendedName>
        <fullName evidence="5">DUF4190 domain-containing protein</fullName>
    </recommendedName>
</protein>
<dbReference type="PANTHER" id="PTHR40040:SF1">
    <property type="entry name" value="MEMBRANE PROTEIN"/>
    <property type="match status" value="1"/>
</dbReference>
<keyword evidence="2" id="KW-1133">Transmembrane helix</keyword>
<dbReference type="RefSeq" id="WP_246426533.1">
    <property type="nucleotide sequence ID" value="NZ_JACHXJ010000002.1"/>
</dbReference>
<keyword evidence="2" id="KW-0812">Transmembrane</keyword>
<evidence type="ECO:0000313" key="3">
    <source>
        <dbReference type="EMBL" id="MBB3127329.1"/>
    </source>
</evidence>
<feature type="region of interest" description="Disordered" evidence="1">
    <location>
        <begin position="1"/>
        <end position="91"/>
    </location>
</feature>